<protein>
    <recommendedName>
        <fullName evidence="2">Variable lymphocyte receptor B cassette</fullName>
    </recommendedName>
</protein>
<evidence type="ECO:0008006" key="2">
    <source>
        <dbReference type="Google" id="ProtNLM"/>
    </source>
</evidence>
<sequence>HKTCFIDMLHLLNNQLKSLLPGVFDRL</sequence>
<reference evidence="1" key="2">
    <citation type="submission" date="2025-09" db="UniProtKB">
        <authorList>
            <consortium name="Ensembl"/>
        </authorList>
    </citation>
    <scope>IDENTIFICATION</scope>
</reference>
<proteinExistence type="predicted"/>
<dbReference type="AlphaFoldDB" id="S4RGP0"/>
<name>S4RGP0_PETMA</name>
<accession>S4RGP0</accession>
<organism evidence="1">
    <name type="scientific">Petromyzon marinus</name>
    <name type="common">Sea lamprey</name>
    <dbReference type="NCBI Taxonomy" id="7757"/>
    <lineage>
        <taxon>Eukaryota</taxon>
        <taxon>Metazoa</taxon>
        <taxon>Chordata</taxon>
        <taxon>Craniata</taxon>
        <taxon>Vertebrata</taxon>
        <taxon>Cyclostomata</taxon>
        <taxon>Hyperoartia</taxon>
        <taxon>Petromyzontiformes</taxon>
        <taxon>Petromyzontidae</taxon>
        <taxon>Petromyzon</taxon>
    </lineage>
</organism>
<dbReference type="HOGENOM" id="CLU_221727_0_0_1"/>
<dbReference type="Ensembl" id="ENSPMAT00000004389.1">
    <property type="protein sequence ID" value="ENSPMAP00000004372.1"/>
    <property type="gene ID" value="ENSPMAG00000004011.1"/>
</dbReference>
<reference evidence="1" key="1">
    <citation type="submission" date="2025-08" db="UniProtKB">
        <authorList>
            <consortium name="Ensembl"/>
        </authorList>
    </citation>
    <scope>IDENTIFICATION</scope>
</reference>
<evidence type="ECO:0000313" key="1">
    <source>
        <dbReference type="Ensembl" id="ENSPMAP00000004372.1"/>
    </source>
</evidence>